<keyword evidence="2" id="KW-1185">Reference proteome</keyword>
<name>A0AA47M8C6_MERPO</name>
<dbReference type="PANTHER" id="PTHR46880:SF5">
    <property type="entry name" value="DUF4371 DOMAIN-CONTAINING PROTEIN"/>
    <property type="match status" value="1"/>
</dbReference>
<protein>
    <submittedName>
        <fullName evidence="1">Zinc finger protein 862</fullName>
    </submittedName>
</protein>
<dbReference type="Proteomes" id="UP001174136">
    <property type="component" value="Unassembled WGS sequence"/>
</dbReference>
<reference evidence="1" key="1">
    <citation type="journal article" date="2023" name="Front. Mar. Sci.">
        <title>A new Merluccius polli reference genome to investigate the effects of global change in West African waters.</title>
        <authorList>
            <person name="Mateo J.L."/>
            <person name="Blanco-Fernandez C."/>
            <person name="Garcia-Vazquez E."/>
            <person name="Machado-Schiaffino G."/>
        </authorList>
    </citation>
    <scope>NUCLEOTIDE SEQUENCE</scope>
    <source>
        <strain evidence="1">C29</strain>
        <tissue evidence="1">Fin</tissue>
    </source>
</reference>
<proteinExistence type="predicted"/>
<gene>
    <name evidence="1" type="primary">ZNF862_38</name>
    <name evidence="1" type="ORF">N1851_028732</name>
</gene>
<dbReference type="PANTHER" id="PTHR46880">
    <property type="entry name" value="RAS-ASSOCIATING DOMAIN-CONTAINING PROTEIN"/>
    <property type="match status" value="1"/>
</dbReference>
<dbReference type="AlphaFoldDB" id="A0AA47M8C6"/>
<dbReference type="EMBL" id="JAOPHQ010005428">
    <property type="protein sequence ID" value="KAK0135416.1"/>
    <property type="molecule type" value="Genomic_DNA"/>
</dbReference>
<sequence length="333" mass="37546">MEVGTFVAFCHFLSDLFSSISNFSLQLQKNDVILPQVKKREKGGPGDYFYIPLNMFLILRIQLSSQAVSGIESLLATIEAMAASPKPDGKLSEFLAAMKKQRQQRGGEPGTGTFKYQEVTLSKGEAAELAEEENTKDIPAAKAVKCFNVFSHDSWPDNRLELLNHGVEEVNFLLQHFSTVLDRNGCSKEKAKEEFQLMKMTINTSFKDKNYLGLWQVMTTKEPYCSDFAVGSVICSIKNDMIIVTVDLNILHLVKIMLVLPISSAVCERGFASVNRIKSDVRASLHTDTVEDLIRISVEGPQLEDYDARQDVKQWFSQGKRSRRPNYMSWPLE</sequence>
<organism evidence="1 2">
    <name type="scientific">Merluccius polli</name>
    <name type="common">Benguela hake</name>
    <name type="synonym">Merluccius cadenati</name>
    <dbReference type="NCBI Taxonomy" id="89951"/>
    <lineage>
        <taxon>Eukaryota</taxon>
        <taxon>Metazoa</taxon>
        <taxon>Chordata</taxon>
        <taxon>Craniata</taxon>
        <taxon>Vertebrata</taxon>
        <taxon>Euteleostomi</taxon>
        <taxon>Actinopterygii</taxon>
        <taxon>Neopterygii</taxon>
        <taxon>Teleostei</taxon>
        <taxon>Neoteleostei</taxon>
        <taxon>Acanthomorphata</taxon>
        <taxon>Zeiogadaria</taxon>
        <taxon>Gadariae</taxon>
        <taxon>Gadiformes</taxon>
        <taxon>Gadoidei</taxon>
        <taxon>Merlucciidae</taxon>
        <taxon>Merluccius</taxon>
    </lineage>
</organism>
<accession>A0AA47M8C6</accession>
<evidence type="ECO:0000313" key="2">
    <source>
        <dbReference type="Proteomes" id="UP001174136"/>
    </source>
</evidence>
<evidence type="ECO:0000313" key="1">
    <source>
        <dbReference type="EMBL" id="KAK0135416.1"/>
    </source>
</evidence>
<comment type="caution">
    <text evidence="1">The sequence shown here is derived from an EMBL/GenBank/DDBJ whole genome shotgun (WGS) entry which is preliminary data.</text>
</comment>